<dbReference type="Proteomes" id="UP001268819">
    <property type="component" value="Unassembled WGS sequence"/>
</dbReference>
<name>A0ABU1PMN3_9PSEU</name>
<protein>
    <submittedName>
        <fullName evidence="2">Uncharacterized protein</fullName>
    </submittedName>
</protein>
<accession>A0ABU1PMN3</accession>
<proteinExistence type="predicted"/>
<feature type="transmembrane region" description="Helical" evidence="1">
    <location>
        <begin position="31"/>
        <end position="50"/>
    </location>
</feature>
<comment type="caution">
    <text evidence="2">The sequence shown here is derived from an EMBL/GenBank/DDBJ whole genome shotgun (WGS) entry which is preliminary data.</text>
</comment>
<dbReference type="RefSeq" id="WP_310302825.1">
    <property type="nucleotide sequence ID" value="NZ_BAAAXB010000001.1"/>
</dbReference>
<dbReference type="EMBL" id="JAVDSG010000001">
    <property type="protein sequence ID" value="MDR6591932.1"/>
    <property type="molecule type" value="Genomic_DNA"/>
</dbReference>
<keyword evidence="3" id="KW-1185">Reference proteome</keyword>
<keyword evidence="1" id="KW-1133">Transmembrane helix</keyword>
<keyword evidence="1" id="KW-0812">Transmembrane</keyword>
<evidence type="ECO:0000313" key="2">
    <source>
        <dbReference type="EMBL" id="MDR6591932.1"/>
    </source>
</evidence>
<reference evidence="2 3" key="1">
    <citation type="submission" date="2023-07" db="EMBL/GenBank/DDBJ databases">
        <title>Sequencing the genomes of 1000 actinobacteria strains.</title>
        <authorList>
            <person name="Klenk H.-P."/>
        </authorList>
    </citation>
    <scope>NUCLEOTIDE SEQUENCE [LARGE SCALE GENOMIC DNA]</scope>
    <source>
        <strain evidence="2 3">DSM 43749</strain>
    </source>
</reference>
<evidence type="ECO:0000256" key="1">
    <source>
        <dbReference type="SAM" id="Phobius"/>
    </source>
</evidence>
<sequence>MDRTRLGAWTTLGLAVLHALSALLSGVSVELVGLALAVNAAAAASAVWLLRRPDRNRWPLTAWTAGFFGWHATGLVTLAGLVTTELDAVFTVASDARLSMLYQAVLTTAAAFAVHFLLPRPAGRP</sequence>
<organism evidence="2 3">
    <name type="scientific">Saccharothrix longispora</name>
    <dbReference type="NCBI Taxonomy" id="33920"/>
    <lineage>
        <taxon>Bacteria</taxon>
        <taxon>Bacillati</taxon>
        <taxon>Actinomycetota</taxon>
        <taxon>Actinomycetes</taxon>
        <taxon>Pseudonocardiales</taxon>
        <taxon>Pseudonocardiaceae</taxon>
        <taxon>Saccharothrix</taxon>
    </lineage>
</organism>
<feature type="transmembrane region" description="Helical" evidence="1">
    <location>
        <begin position="101"/>
        <end position="118"/>
    </location>
</feature>
<evidence type="ECO:0000313" key="3">
    <source>
        <dbReference type="Proteomes" id="UP001268819"/>
    </source>
</evidence>
<gene>
    <name evidence="2" type="ORF">J2S66_000316</name>
</gene>
<feature type="transmembrane region" description="Helical" evidence="1">
    <location>
        <begin position="62"/>
        <end position="81"/>
    </location>
</feature>
<keyword evidence="1" id="KW-0472">Membrane</keyword>